<evidence type="ECO:0000313" key="8">
    <source>
        <dbReference type="EMBL" id="GGC91281.1"/>
    </source>
</evidence>
<organism evidence="8 9">
    <name type="scientific">Thalassobacillus devorans</name>
    <dbReference type="NCBI Taxonomy" id="279813"/>
    <lineage>
        <taxon>Bacteria</taxon>
        <taxon>Bacillati</taxon>
        <taxon>Bacillota</taxon>
        <taxon>Bacilli</taxon>
        <taxon>Bacillales</taxon>
        <taxon>Bacillaceae</taxon>
        <taxon>Thalassobacillus</taxon>
    </lineage>
</organism>
<dbReference type="RefSeq" id="WP_062446609.1">
    <property type="nucleotide sequence ID" value="NZ_BMCJ01000004.1"/>
</dbReference>
<dbReference type="CDD" id="cd00685">
    <property type="entry name" value="Trans_IPPS_HT"/>
    <property type="match status" value="1"/>
</dbReference>
<dbReference type="SUPFAM" id="SSF48576">
    <property type="entry name" value="Terpenoid synthases"/>
    <property type="match status" value="1"/>
</dbReference>
<evidence type="ECO:0000256" key="2">
    <source>
        <dbReference type="ARBA" id="ARBA00006706"/>
    </source>
</evidence>
<keyword evidence="5" id="KW-0460">Magnesium</keyword>
<evidence type="ECO:0000256" key="1">
    <source>
        <dbReference type="ARBA" id="ARBA00001946"/>
    </source>
</evidence>
<proteinExistence type="inferred from homology"/>
<dbReference type="Proteomes" id="UP000619534">
    <property type="component" value="Unassembled WGS sequence"/>
</dbReference>
<protein>
    <submittedName>
        <fullName evidence="8">Farnesyl diphosphate synthase</fullName>
    </submittedName>
</protein>
<dbReference type="InterPro" id="IPR008949">
    <property type="entry name" value="Isoprenoid_synthase_dom_sf"/>
</dbReference>
<name>A0ABQ1P601_9BACI</name>
<dbReference type="PROSITE" id="PS00723">
    <property type="entry name" value="POLYPRENYL_SYNTHASE_1"/>
    <property type="match status" value="1"/>
</dbReference>
<evidence type="ECO:0000256" key="6">
    <source>
        <dbReference type="ARBA" id="ARBA00023229"/>
    </source>
</evidence>
<evidence type="ECO:0000313" key="9">
    <source>
        <dbReference type="Proteomes" id="UP000619534"/>
    </source>
</evidence>
<comment type="caution">
    <text evidence="8">The sequence shown here is derived from an EMBL/GenBank/DDBJ whole genome shotgun (WGS) entry which is preliminary data.</text>
</comment>
<dbReference type="NCBIfam" id="NF045485">
    <property type="entry name" value="FPPsyn"/>
    <property type="match status" value="1"/>
</dbReference>
<gene>
    <name evidence="8" type="primary">ispA</name>
    <name evidence="8" type="ORF">GCM10007216_22520</name>
</gene>
<dbReference type="Pfam" id="PF00348">
    <property type="entry name" value="polyprenyl_synt"/>
    <property type="match status" value="1"/>
</dbReference>
<dbReference type="PROSITE" id="PS00444">
    <property type="entry name" value="POLYPRENYL_SYNTHASE_2"/>
    <property type="match status" value="1"/>
</dbReference>
<evidence type="ECO:0000256" key="3">
    <source>
        <dbReference type="ARBA" id="ARBA00022679"/>
    </source>
</evidence>
<comment type="similarity">
    <text evidence="2 7">Belongs to the FPP/GGPP synthase family.</text>
</comment>
<dbReference type="PANTHER" id="PTHR43281:SF1">
    <property type="entry name" value="FARNESYL DIPHOSPHATE SYNTHASE"/>
    <property type="match status" value="1"/>
</dbReference>
<evidence type="ECO:0000256" key="7">
    <source>
        <dbReference type="RuleBase" id="RU004466"/>
    </source>
</evidence>
<dbReference type="SFLD" id="SFLDS00005">
    <property type="entry name" value="Isoprenoid_Synthase_Type_I"/>
    <property type="match status" value="1"/>
</dbReference>
<dbReference type="InterPro" id="IPR053378">
    <property type="entry name" value="Prenyl_diphosphate_synthase"/>
</dbReference>
<dbReference type="PANTHER" id="PTHR43281">
    <property type="entry name" value="FARNESYL DIPHOSPHATE SYNTHASE"/>
    <property type="match status" value="1"/>
</dbReference>
<dbReference type="InterPro" id="IPR033749">
    <property type="entry name" value="Polyprenyl_synt_CS"/>
</dbReference>
<evidence type="ECO:0000256" key="5">
    <source>
        <dbReference type="ARBA" id="ARBA00022842"/>
    </source>
</evidence>
<dbReference type="Gene3D" id="1.10.600.10">
    <property type="entry name" value="Farnesyl Diphosphate Synthase"/>
    <property type="match status" value="1"/>
</dbReference>
<keyword evidence="9" id="KW-1185">Reference proteome</keyword>
<keyword evidence="4" id="KW-0479">Metal-binding</keyword>
<keyword evidence="3 7" id="KW-0808">Transferase</keyword>
<reference evidence="9" key="1">
    <citation type="journal article" date="2019" name="Int. J. Syst. Evol. Microbiol.">
        <title>The Global Catalogue of Microorganisms (GCM) 10K type strain sequencing project: providing services to taxonomists for standard genome sequencing and annotation.</title>
        <authorList>
            <consortium name="The Broad Institute Genomics Platform"/>
            <consortium name="The Broad Institute Genome Sequencing Center for Infectious Disease"/>
            <person name="Wu L."/>
            <person name="Ma J."/>
        </authorList>
    </citation>
    <scope>NUCLEOTIDE SEQUENCE [LARGE SCALE GENOMIC DNA]</scope>
    <source>
        <strain evidence="9">CCM 7282</strain>
    </source>
</reference>
<evidence type="ECO:0000256" key="4">
    <source>
        <dbReference type="ARBA" id="ARBA00022723"/>
    </source>
</evidence>
<dbReference type="InterPro" id="IPR000092">
    <property type="entry name" value="Polyprenyl_synt"/>
</dbReference>
<dbReference type="SFLD" id="SFLDG01017">
    <property type="entry name" value="Polyprenyl_Transferase_Like"/>
    <property type="match status" value="1"/>
</dbReference>
<keyword evidence="6" id="KW-0414">Isoprene biosynthesis</keyword>
<dbReference type="EMBL" id="BMCJ01000004">
    <property type="protein sequence ID" value="GGC91281.1"/>
    <property type="molecule type" value="Genomic_DNA"/>
</dbReference>
<accession>A0ABQ1P601</accession>
<sequence>MDQSLSFYLEQHQALINDYLEDYITNKPILSSLKTSMLYSIRAGGKRLRPILMMAACEAFGGKKKDVLPVAAALEMIHTYSLIHDDLPAMDDDDLRRGQPTNHKKFDEATAILAGDALLTLSFQTIMEAEGLSDIQKVHLVKKLSIASGALGMVAGQLMDMESEGKEIPLENLEQIHHLKTGRLISYALMSGAYIGGANESQLQSLVETADLLGIIFQIQDDILDVSGNAAKLGKPVGSDTINNKSTYPGILGIEGSLKTKNLYVNRAKTSLREAEVGNTMLFTLIDHLSDRDH</sequence>
<comment type="cofactor">
    <cofactor evidence="1">
        <name>Mg(2+)</name>
        <dbReference type="ChEBI" id="CHEBI:18420"/>
    </cofactor>
</comment>